<dbReference type="GO" id="GO:0017000">
    <property type="term" value="P:antibiotic biosynthetic process"/>
    <property type="evidence" value="ECO:0007669"/>
    <property type="project" value="InterPro"/>
</dbReference>
<evidence type="ECO:0000259" key="3">
    <source>
        <dbReference type="Pfam" id="PF00465"/>
    </source>
</evidence>
<evidence type="ECO:0000313" key="7">
    <source>
        <dbReference type="Proteomes" id="UP001177258"/>
    </source>
</evidence>
<keyword evidence="8" id="KW-1185">Reference proteome</keyword>
<dbReference type="InterPro" id="IPR001670">
    <property type="entry name" value="ADH_Fe/GldA"/>
</dbReference>
<comment type="similarity">
    <text evidence="1">Belongs to the iron-containing alcohol dehydrogenase family.</text>
</comment>
<feature type="domain" description="Alcohol dehydrogenase iron-type/glycerol dehydrogenase GldA" evidence="3">
    <location>
        <begin position="20"/>
        <end position="166"/>
    </location>
</feature>
<dbReference type="GO" id="GO:0046872">
    <property type="term" value="F:metal ion binding"/>
    <property type="evidence" value="ECO:0007669"/>
    <property type="project" value="InterPro"/>
</dbReference>
<dbReference type="EMBL" id="JAUPEV010000016">
    <property type="protein sequence ID" value="MDO7253870.1"/>
    <property type="molecule type" value="Genomic_DNA"/>
</dbReference>
<reference evidence="6 8" key="1">
    <citation type="submission" date="2023-07" db="EMBL/GenBank/DDBJ databases">
        <title>Unpublished Manusciprt.</title>
        <authorList>
            <person name="Aydin F."/>
            <person name="Tarhane S."/>
            <person name="Saticioglu I.B."/>
            <person name="Karakaya E."/>
            <person name="Abay S."/>
            <person name="Guran O."/>
            <person name="Bozkurt E."/>
            <person name="Uzum N."/>
            <person name="Olgun K."/>
            <person name="Jablonski D."/>
        </authorList>
    </citation>
    <scope>NUCLEOTIDE SEQUENCE</scope>
    <source>
        <strain evidence="8">faydin-H75</strain>
        <strain evidence="6">Faydin-H76</strain>
    </source>
</reference>
<evidence type="ECO:0000313" key="8">
    <source>
        <dbReference type="Proteomes" id="UP001240777"/>
    </source>
</evidence>
<dbReference type="GO" id="GO:0004022">
    <property type="term" value="F:alcohol dehydrogenase (NAD+) activity"/>
    <property type="evidence" value="ECO:0007669"/>
    <property type="project" value="TreeGrafter"/>
</dbReference>
<dbReference type="RefSeq" id="WP_305517708.1">
    <property type="nucleotide sequence ID" value="NZ_JAUPEV010000016.1"/>
</dbReference>
<dbReference type="EMBL" id="JAUYZK010000018">
    <property type="protein sequence ID" value="MDP2539812.1"/>
    <property type="molecule type" value="Genomic_DNA"/>
</dbReference>
<dbReference type="Proteomes" id="UP001240777">
    <property type="component" value="Unassembled WGS sequence"/>
</dbReference>
<evidence type="ECO:0000256" key="2">
    <source>
        <dbReference type="ARBA" id="ARBA00023002"/>
    </source>
</evidence>
<protein>
    <submittedName>
        <fullName evidence="6">Phosphonoacetaldehyde reductase</fullName>
    </submittedName>
</protein>
<evidence type="ECO:0000259" key="4">
    <source>
        <dbReference type="Pfam" id="PF25137"/>
    </source>
</evidence>
<feature type="domain" description="Fe-containing alcohol dehydrogenase-like C-terminal" evidence="4">
    <location>
        <begin position="177"/>
        <end position="325"/>
    </location>
</feature>
<accession>A0AA90TAC8</accession>
<dbReference type="Pfam" id="PF25137">
    <property type="entry name" value="ADH_Fe_C"/>
    <property type="match status" value="1"/>
</dbReference>
<dbReference type="Proteomes" id="UP001177258">
    <property type="component" value="Unassembled WGS sequence"/>
</dbReference>
<evidence type="ECO:0000256" key="1">
    <source>
        <dbReference type="ARBA" id="ARBA00007358"/>
    </source>
</evidence>
<dbReference type="InterPro" id="IPR039697">
    <property type="entry name" value="Alcohol_dehydrogenase_Fe"/>
</dbReference>
<sequence length="352" mass="39367">MNFNFYNPVHIEFGVFYLDVIEKIDSNNILLLTSKSFEQRGISHQIQTLLGKKLKKTISSIPSNPEIHLFDGLRDVTKNIDFIIALGGGSVIDTAKVLSVNSKLEISEGNIFPKEINPFIPIYAFPTTSGTSSELTAWATIWDKNNSKKYSLHLKEMYCKKAIYDPTLTLSLGRDLTISTALDALSHSIESIWNKNANPISTNNAINAINLITKHLPELVKNLDSIYLREQISLASVFAGLAFCSTQTAIAHAMSYPITMQKNIPHGIACSFTLPFLLENLPQSQAREILYPYKDAINNLFIELGIKTNFQDYGINTEELKAILNSLNARAKNSLFDIEILKKQLINQIQGK</sequence>
<reference evidence="5 7" key="3">
    <citation type="journal article" date="2024" name="Syst. Appl. Microbiol.">
        <title>Helicobacter cappadocius sp. nov., from lizards: The first psychrotrophic Helicobacter species.</title>
        <authorList>
            <person name="Aydin F."/>
            <person name="Tarhane S."/>
            <person name="Karakaya E."/>
            <person name="Abay S."/>
            <person name="Kayman T."/>
            <person name="Guran O."/>
            <person name="Bozkurt E."/>
            <person name="Uzum N."/>
            <person name="Avci A."/>
            <person name="Olgun K."/>
            <person name="Jablonski D."/>
            <person name="Guran C."/>
            <person name="Burcin Saticioglu I."/>
        </authorList>
    </citation>
    <scope>NUCLEOTIDE SEQUENCE [LARGE SCALE GENOMIC DNA]</scope>
    <source>
        <strain evidence="5">Faydin-H75</strain>
        <strain evidence="7">faydin-H76</strain>
    </source>
</reference>
<gene>
    <name evidence="5" type="ORF">Q5I04_08135</name>
    <name evidence="6" type="ORF">Q5I06_08505</name>
</gene>
<dbReference type="InterPro" id="IPR056798">
    <property type="entry name" value="ADH_Fe_C"/>
</dbReference>
<dbReference type="InterPro" id="IPR035873">
    <property type="entry name" value="PhpC"/>
</dbReference>
<dbReference type="Pfam" id="PF00465">
    <property type="entry name" value="Fe-ADH"/>
    <property type="match status" value="1"/>
</dbReference>
<organism evidence="6 7">
    <name type="scientific">Helicobacter cappadocius</name>
    <dbReference type="NCBI Taxonomy" id="3063998"/>
    <lineage>
        <taxon>Bacteria</taxon>
        <taxon>Pseudomonadati</taxon>
        <taxon>Campylobacterota</taxon>
        <taxon>Epsilonproteobacteria</taxon>
        <taxon>Campylobacterales</taxon>
        <taxon>Helicobacteraceae</taxon>
        <taxon>Helicobacter</taxon>
    </lineage>
</organism>
<reference evidence="5" key="2">
    <citation type="submission" date="2023-07" db="EMBL/GenBank/DDBJ databases">
        <authorList>
            <person name="Aydin F."/>
            <person name="Tarhane S."/>
            <person name="Saticioglu I.B."/>
            <person name="Karakaya E."/>
            <person name="Abay S."/>
            <person name="Guran O."/>
            <person name="Bozkurt E."/>
            <person name="Uzum N."/>
            <person name="Olgun K."/>
            <person name="Jablonski D."/>
        </authorList>
    </citation>
    <scope>NUCLEOTIDE SEQUENCE</scope>
    <source>
        <strain evidence="5">Faydin-H75</strain>
    </source>
</reference>
<dbReference type="Gene3D" id="3.40.50.1970">
    <property type="match status" value="1"/>
</dbReference>
<proteinExistence type="inferred from homology"/>
<dbReference type="AlphaFoldDB" id="A0AA90TAC8"/>
<name>A0AA90TAC8_9HELI</name>
<comment type="caution">
    <text evidence="6">The sequence shown here is derived from an EMBL/GenBank/DDBJ whole genome shotgun (WGS) entry which is preliminary data.</text>
</comment>
<evidence type="ECO:0000313" key="5">
    <source>
        <dbReference type="EMBL" id="MDO7253870.1"/>
    </source>
</evidence>
<dbReference type="Gene3D" id="1.20.1090.10">
    <property type="entry name" value="Dehydroquinate synthase-like - alpha domain"/>
    <property type="match status" value="1"/>
</dbReference>
<dbReference type="PANTHER" id="PTHR11496:SF102">
    <property type="entry name" value="ALCOHOL DEHYDROGENASE 4"/>
    <property type="match status" value="1"/>
</dbReference>
<dbReference type="PANTHER" id="PTHR11496">
    <property type="entry name" value="ALCOHOL DEHYDROGENASE"/>
    <property type="match status" value="1"/>
</dbReference>
<dbReference type="SUPFAM" id="SSF56796">
    <property type="entry name" value="Dehydroquinate synthase-like"/>
    <property type="match status" value="1"/>
</dbReference>
<keyword evidence="2" id="KW-0560">Oxidoreductase</keyword>
<evidence type="ECO:0000313" key="6">
    <source>
        <dbReference type="EMBL" id="MDP2539812.1"/>
    </source>
</evidence>
<dbReference type="CDD" id="cd08182">
    <property type="entry name" value="HEPD"/>
    <property type="match status" value="1"/>
</dbReference>